<keyword evidence="1" id="KW-1133">Transmembrane helix</keyword>
<accession>A0ABR4P4A8</accession>
<proteinExistence type="predicted"/>
<comment type="caution">
    <text evidence="2">The sequence shown here is derived from an EMBL/GenBank/DDBJ whole genome shotgun (WGS) entry which is preliminary data.</text>
</comment>
<evidence type="ECO:0000313" key="3">
    <source>
        <dbReference type="Proteomes" id="UP001629113"/>
    </source>
</evidence>
<dbReference type="Pfam" id="PF05711">
    <property type="entry name" value="TylF"/>
    <property type="match status" value="1"/>
</dbReference>
<sequence>MRATTSNPGRMIWFAMLGSFALNLYLYYTHRQGQLYSTTAVSAANYLYSGTAEPASASPETPTAQPLSQSGADVIDLYIRTLAASITGYALQTAAVVKGATGIEIAEQPFNDKLRKFGRDWPRYGYTMVGMHRLGHLRTALETVLGVGAVDSNDAGGAISLPANIAGDYLECGVWRGGASIFATGVLTAWTGFGAVSEADASREVHVCDSFNGLPQASTAADHNEWNEMHYLEVSLATVRSNFARFDLLLEERVHFHVGYFQFSLPRVRADLVQRQRRLAVLRLDGDMYESTLDELFNLYDLVSVGGFILIDDWSIPVCRSAVEDFMKMHGITTAVVEDADVAYWRKTADVVVDYDWYVNWNSTRHIAGAKKQQPKRQIA</sequence>
<dbReference type="Proteomes" id="UP001629113">
    <property type="component" value="Unassembled WGS sequence"/>
</dbReference>
<keyword evidence="1" id="KW-0812">Transmembrane</keyword>
<keyword evidence="1" id="KW-0472">Membrane</keyword>
<organism evidence="2 3">
    <name type="scientific">Phlyctema vagabunda</name>
    <dbReference type="NCBI Taxonomy" id="108571"/>
    <lineage>
        <taxon>Eukaryota</taxon>
        <taxon>Fungi</taxon>
        <taxon>Dikarya</taxon>
        <taxon>Ascomycota</taxon>
        <taxon>Pezizomycotina</taxon>
        <taxon>Leotiomycetes</taxon>
        <taxon>Helotiales</taxon>
        <taxon>Dermateaceae</taxon>
        <taxon>Phlyctema</taxon>
    </lineage>
</organism>
<name>A0ABR4P4A8_9HELO</name>
<reference evidence="2 3" key="1">
    <citation type="submission" date="2024-06" db="EMBL/GenBank/DDBJ databases">
        <title>Complete genome of Phlyctema vagabunda strain 19-DSS-EL-015.</title>
        <authorList>
            <person name="Fiorenzani C."/>
        </authorList>
    </citation>
    <scope>NUCLEOTIDE SEQUENCE [LARGE SCALE GENOMIC DNA]</scope>
    <source>
        <strain evidence="2 3">19-DSS-EL-015</strain>
    </source>
</reference>
<dbReference type="PANTHER" id="PTHR40036:SF1">
    <property type="entry name" value="MACROCIN O-METHYLTRANSFERASE"/>
    <property type="match status" value="1"/>
</dbReference>
<gene>
    <name evidence="2" type="ORF">PVAG01_09871</name>
</gene>
<evidence type="ECO:0000256" key="1">
    <source>
        <dbReference type="SAM" id="Phobius"/>
    </source>
</evidence>
<dbReference type="PANTHER" id="PTHR40036">
    <property type="entry name" value="MACROCIN O-METHYLTRANSFERASE"/>
    <property type="match status" value="1"/>
</dbReference>
<dbReference type="InterPro" id="IPR008884">
    <property type="entry name" value="TylF_MeTrfase"/>
</dbReference>
<keyword evidence="3" id="KW-1185">Reference proteome</keyword>
<dbReference type="InterPro" id="IPR029063">
    <property type="entry name" value="SAM-dependent_MTases_sf"/>
</dbReference>
<evidence type="ECO:0000313" key="2">
    <source>
        <dbReference type="EMBL" id="KAL3418156.1"/>
    </source>
</evidence>
<dbReference type="EMBL" id="JBFCZG010000009">
    <property type="protein sequence ID" value="KAL3418156.1"/>
    <property type="molecule type" value="Genomic_DNA"/>
</dbReference>
<dbReference type="Gene3D" id="3.40.50.150">
    <property type="entry name" value="Vaccinia Virus protein VP39"/>
    <property type="match status" value="1"/>
</dbReference>
<protein>
    <submittedName>
        <fullName evidence="2">Uncharacterized protein</fullName>
    </submittedName>
</protein>
<feature type="transmembrane region" description="Helical" evidence="1">
    <location>
        <begin position="12"/>
        <end position="28"/>
    </location>
</feature>